<feature type="compositionally biased region" description="Low complexity" evidence="1">
    <location>
        <begin position="71"/>
        <end position="109"/>
    </location>
</feature>
<reference evidence="3" key="1">
    <citation type="journal article" date="2019" name="Int. J. Syst. Evol. Microbiol.">
        <title>The Global Catalogue of Microorganisms (GCM) 10K type strain sequencing project: providing services to taxonomists for standard genome sequencing and annotation.</title>
        <authorList>
            <consortium name="The Broad Institute Genomics Platform"/>
            <consortium name="The Broad Institute Genome Sequencing Center for Infectious Disease"/>
            <person name="Wu L."/>
            <person name="Ma J."/>
        </authorList>
    </citation>
    <scope>NUCLEOTIDE SEQUENCE [LARGE SCALE GENOMIC DNA]</scope>
    <source>
        <strain evidence="3">JCM 16703</strain>
    </source>
</reference>
<dbReference type="EMBL" id="BAAAZH010000026">
    <property type="protein sequence ID" value="GAA4124928.1"/>
    <property type="molecule type" value="Genomic_DNA"/>
</dbReference>
<evidence type="ECO:0000313" key="2">
    <source>
        <dbReference type="EMBL" id="GAA4124928.1"/>
    </source>
</evidence>
<evidence type="ECO:0008006" key="4">
    <source>
        <dbReference type="Google" id="ProtNLM"/>
    </source>
</evidence>
<dbReference type="Proteomes" id="UP001501495">
    <property type="component" value="Unassembled WGS sequence"/>
</dbReference>
<dbReference type="Pfam" id="PF01391">
    <property type="entry name" value="Collagen"/>
    <property type="match status" value="1"/>
</dbReference>
<dbReference type="RefSeq" id="WP_344734559.1">
    <property type="nucleotide sequence ID" value="NZ_BAAAZH010000026.1"/>
</dbReference>
<gene>
    <name evidence="2" type="ORF">GCM10022215_32950</name>
</gene>
<organism evidence="2 3">
    <name type="scientific">Nocardioides fonticola</name>
    <dbReference type="NCBI Taxonomy" id="450363"/>
    <lineage>
        <taxon>Bacteria</taxon>
        <taxon>Bacillati</taxon>
        <taxon>Actinomycetota</taxon>
        <taxon>Actinomycetes</taxon>
        <taxon>Propionibacteriales</taxon>
        <taxon>Nocardioidaceae</taxon>
        <taxon>Nocardioides</taxon>
    </lineage>
</organism>
<sequence>MLSISRPAVGGVVVGLVAGLAVTGGAAIAAARGGDDQVTACVAKRGGDTRIVRASKACDADERRVTWSVTGPQGEDGAAGPAGETGPAGATGPAGPAGPAGAAGAIGPQGPQGPAGPAGAAGTSPIVRSANGTGTTSNAFAPPNANNIDFVNATTTISIPVGTRVFISAQSPVESYAAASGLYLAICTRTVGGTPTPLSGTLAGQFTRSAASIIPTTLTTIASGLSGTLEIGMCGYAINNQENNWGFATGDGSVSALVFQPN</sequence>
<keyword evidence="3" id="KW-1185">Reference proteome</keyword>
<feature type="compositionally biased region" description="Basic and acidic residues" evidence="1">
    <location>
        <begin position="56"/>
        <end position="65"/>
    </location>
</feature>
<evidence type="ECO:0000313" key="3">
    <source>
        <dbReference type="Proteomes" id="UP001501495"/>
    </source>
</evidence>
<dbReference type="InterPro" id="IPR008160">
    <property type="entry name" value="Collagen"/>
</dbReference>
<comment type="caution">
    <text evidence="2">The sequence shown here is derived from an EMBL/GenBank/DDBJ whole genome shotgun (WGS) entry which is preliminary data.</text>
</comment>
<protein>
    <recommendedName>
        <fullName evidence="4">Collagen triple helix repeat protein</fullName>
    </recommendedName>
</protein>
<accession>A0ABP7XSR3</accession>
<proteinExistence type="predicted"/>
<evidence type="ECO:0000256" key="1">
    <source>
        <dbReference type="SAM" id="MobiDB-lite"/>
    </source>
</evidence>
<name>A0ABP7XSR3_9ACTN</name>
<feature type="region of interest" description="Disordered" evidence="1">
    <location>
        <begin position="56"/>
        <end position="145"/>
    </location>
</feature>
<feature type="compositionally biased region" description="Polar residues" evidence="1">
    <location>
        <begin position="130"/>
        <end position="145"/>
    </location>
</feature>